<feature type="compositionally biased region" description="Basic and acidic residues" evidence="1">
    <location>
        <begin position="137"/>
        <end position="146"/>
    </location>
</feature>
<reference evidence="2 3" key="1">
    <citation type="submission" date="2019-01" db="EMBL/GenBank/DDBJ databases">
        <authorList>
            <person name="Sayadi A."/>
        </authorList>
    </citation>
    <scope>NUCLEOTIDE SEQUENCE [LARGE SCALE GENOMIC DNA]</scope>
</reference>
<feature type="non-terminal residue" evidence="2">
    <location>
        <position position="259"/>
    </location>
</feature>
<gene>
    <name evidence="2" type="ORF">CALMAC_LOCUS12970</name>
</gene>
<feature type="region of interest" description="Disordered" evidence="1">
    <location>
        <begin position="137"/>
        <end position="170"/>
    </location>
</feature>
<organism evidence="2 3">
    <name type="scientific">Callosobruchus maculatus</name>
    <name type="common">Southern cowpea weevil</name>
    <name type="synonym">Pulse bruchid</name>
    <dbReference type="NCBI Taxonomy" id="64391"/>
    <lineage>
        <taxon>Eukaryota</taxon>
        <taxon>Metazoa</taxon>
        <taxon>Ecdysozoa</taxon>
        <taxon>Arthropoda</taxon>
        <taxon>Hexapoda</taxon>
        <taxon>Insecta</taxon>
        <taxon>Pterygota</taxon>
        <taxon>Neoptera</taxon>
        <taxon>Endopterygota</taxon>
        <taxon>Coleoptera</taxon>
        <taxon>Polyphaga</taxon>
        <taxon>Cucujiformia</taxon>
        <taxon>Chrysomeloidea</taxon>
        <taxon>Chrysomelidae</taxon>
        <taxon>Bruchinae</taxon>
        <taxon>Bruchini</taxon>
        <taxon>Callosobruchus</taxon>
    </lineage>
</organism>
<dbReference type="AlphaFoldDB" id="A0A653CYM1"/>
<sequence length="259" mass="29854">MEINRLLGDEITYELQIRGLPIGNTVEQKRNLLREALRKERLKLIQPPEKCNFSEEHELATCKNKLGELRLAIAEFNFANRENEFRRIYTRLEHLSGRLHRLVCSSETEGRRSALLMEVMDLVSELNRTYSEVPERIPETVSKRNTQETSQLEARHEVSLMDAPNDPSPRRVKLVDREEASVSFDLVDVPPPPPSHKDPSHTTAQQPLMSNRCIYSISAPAPSWYLPDRYKPLGGSNVTFPHRSLDVDQNHNPILEGRW</sequence>
<evidence type="ECO:0000313" key="2">
    <source>
        <dbReference type="EMBL" id="VEN53025.1"/>
    </source>
</evidence>
<proteinExistence type="predicted"/>
<dbReference type="Proteomes" id="UP000410492">
    <property type="component" value="Unassembled WGS sequence"/>
</dbReference>
<accession>A0A653CYM1</accession>
<feature type="region of interest" description="Disordered" evidence="1">
    <location>
        <begin position="185"/>
        <end position="205"/>
    </location>
</feature>
<evidence type="ECO:0000313" key="3">
    <source>
        <dbReference type="Proteomes" id="UP000410492"/>
    </source>
</evidence>
<name>A0A653CYM1_CALMS</name>
<evidence type="ECO:0000256" key="1">
    <source>
        <dbReference type="SAM" id="MobiDB-lite"/>
    </source>
</evidence>
<dbReference type="EMBL" id="CAACVG010009368">
    <property type="protein sequence ID" value="VEN53025.1"/>
    <property type="molecule type" value="Genomic_DNA"/>
</dbReference>
<dbReference type="OrthoDB" id="6747041at2759"/>
<keyword evidence="3" id="KW-1185">Reference proteome</keyword>
<protein>
    <submittedName>
        <fullName evidence="2">Uncharacterized protein</fullName>
    </submittedName>
</protein>